<proteinExistence type="predicted"/>
<reference evidence="2 3" key="1">
    <citation type="submission" date="2019-02" db="EMBL/GenBank/DDBJ databases">
        <title>Deep-cultivation of Planctomycetes and their phenomic and genomic characterization uncovers novel biology.</title>
        <authorList>
            <person name="Wiegand S."/>
            <person name="Jogler M."/>
            <person name="Boedeker C."/>
            <person name="Pinto D."/>
            <person name="Vollmers J."/>
            <person name="Rivas-Marin E."/>
            <person name="Kohn T."/>
            <person name="Peeters S.H."/>
            <person name="Heuer A."/>
            <person name="Rast P."/>
            <person name="Oberbeckmann S."/>
            <person name="Bunk B."/>
            <person name="Jeske O."/>
            <person name="Meyerdierks A."/>
            <person name="Storesund J.E."/>
            <person name="Kallscheuer N."/>
            <person name="Luecker S."/>
            <person name="Lage O.M."/>
            <person name="Pohl T."/>
            <person name="Merkel B.J."/>
            <person name="Hornburger P."/>
            <person name="Mueller R.-W."/>
            <person name="Bruemmer F."/>
            <person name="Labrenz M."/>
            <person name="Spormann A.M."/>
            <person name="Op Den Camp H."/>
            <person name="Overmann J."/>
            <person name="Amann R."/>
            <person name="Jetten M.S.M."/>
            <person name="Mascher T."/>
            <person name="Medema M.H."/>
            <person name="Devos D.P."/>
            <person name="Kaster A.-K."/>
            <person name="Ovreas L."/>
            <person name="Rohde M."/>
            <person name="Galperin M.Y."/>
            <person name="Jogler C."/>
        </authorList>
    </citation>
    <scope>NUCLEOTIDE SEQUENCE [LARGE SCALE GENOMIC DNA]</scope>
    <source>
        <strain evidence="2 3">Pla111</strain>
    </source>
</reference>
<dbReference type="RefSeq" id="WP_146575269.1">
    <property type="nucleotide sequence ID" value="NZ_SJPH01000009.1"/>
</dbReference>
<feature type="transmembrane region" description="Helical" evidence="1">
    <location>
        <begin position="20"/>
        <end position="39"/>
    </location>
</feature>
<organism evidence="2 3">
    <name type="scientific">Botrimarina hoheduenensis</name>
    <dbReference type="NCBI Taxonomy" id="2528000"/>
    <lineage>
        <taxon>Bacteria</taxon>
        <taxon>Pseudomonadati</taxon>
        <taxon>Planctomycetota</taxon>
        <taxon>Planctomycetia</taxon>
        <taxon>Pirellulales</taxon>
        <taxon>Lacipirellulaceae</taxon>
        <taxon>Botrimarina</taxon>
    </lineage>
</organism>
<dbReference type="Proteomes" id="UP000318995">
    <property type="component" value="Unassembled WGS sequence"/>
</dbReference>
<accession>A0A5C5VTC2</accession>
<sequence>MAIPQRPADGPEEPIPFWQFAPAIEFLCWVVVSLAPILYLVNGPPVTSDQAVFQISLVTLAVVGAVALRVVNLRNSKRWEELFAKLAEKGKP</sequence>
<gene>
    <name evidence="2" type="ORF">Pla111_30670</name>
</gene>
<protein>
    <submittedName>
        <fullName evidence="2">Uncharacterized protein</fullName>
    </submittedName>
</protein>
<feature type="transmembrane region" description="Helical" evidence="1">
    <location>
        <begin position="51"/>
        <end position="71"/>
    </location>
</feature>
<dbReference type="OrthoDB" id="302682at2"/>
<keyword evidence="1" id="KW-0472">Membrane</keyword>
<keyword evidence="1" id="KW-1133">Transmembrane helix</keyword>
<evidence type="ECO:0000313" key="3">
    <source>
        <dbReference type="Proteomes" id="UP000318995"/>
    </source>
</evidence>
<comment type="caution">
    <text evidence="2">The sequence shown here is derived from an EMBL/GenBank/DDBJ whole genome shotgun (WGS) entry which is preliminary data.</text>
</comment>
<keyword evidence="1" id="KW-0812">Transmembrane</keyword>
<evidence type="ECO:0000313" key="2">
    <source>
        <dbReference type="EMBL" id="TWT41353.1"/>
    </source>
</evidence>
<dbReference type="AlphaFoldDB" id="A0A5C5VTC2"/>
<name>A0A5C5VTC2_9BACT</name>
<evidence type="ECO:0000256" key="1">
    <source>
        <dbReference type="SAM" id="Phobius"/>
    </source>
</evidence>
<keyword evidence="3" id="KW-1185">Reference proteome</keyword>
<dbReference type="EMBL" id="SJPH01000009">
    <property type="protein sequence ID" value="TWT41353.1"/>
    <property type="molecule type" value="Genomic_DNA"/>
</dbReference>